<dbReference type="InterPro" id="IPR015919">
    <property type="entry name" value="Cadherin-like_sf"/>
</dbReference>
<gene>
    <name evidence="5" type="ORF">ABVT11_19530</name>
</gene>
<evidence type="ECO:0000256" key="1">
    <source>
        <dbReference type="ARBA" id="ARBA00004613"/>
    </source>
</evidence>
<dbReference type="InterPro" id="IPR011049">
    <property type="entry name" value="Serralysin-like_metalloprot_C"/>
</dbReference>
<dbReference type="EMBL" id="JBEWLZ010000019">
    <property type="protein sequence ID" value="MET1492041.1"/>
    <property type="molecule type" value="Genomic_DNA"/>
</dbReference>
<feature type="domain" description="Dystroglycan-type cadherin-like" evidence="4">
    <location>
        <begin position="128"/>
        <end position="227"/>
    </location>
</feature>
<evidence type="ECO:0000256" key="2">
    <source>
        <dbReference type="ARBA" id="ARBA00022525"/>
    </source>
</evidence>
<evidence type="ECO:0000256" key="3">
    <source>
        <dbReference type="ARBA" id="ARBA00022837"/>
    </source>
</evidence>
<dbReference type="RefSeq" id="WP_345923021.1">
    <property type="nucleotide sequence ID" value="NZ_JBDIVF010000001.1"/>
</dbReference>
<feature type="domain" description="Dystroglycan-type cadherin-like" evidence="4">
    <location>
        <begin position="228"/>
        <end position="328"/>
    </location>
</feature>
<dbReference type="InterPro" id="IPR010566">
    <property type="entry name" value="Haemolys_ca-bd"/>
</dbReference>
<comment type="caution">
    <text evidence="5">The sequence shown here is derived from an EMBL/GenBank/DDBJ whole genome shotgun (WGS) entry which is preliminary data.</text>
</comment>
<dbReference type="PROSITE" id="PS00330">
    <property type="entry name" value="HEMOLYSIN_CALCIUM"/>
    <property type="match status" value="5"/>
</dbReference>
<protein>
    <submittedName>
        <fullName evidence="5">Ig domain-containing protein</fullName>
    </submittedName>
</protein>
<dbReference type="Pfam" id="PF05345">
    <property type="entry name" value="He_PIG"/>
    <property type="match status" value="2"/>
</dbReference>
<feature type="non-terminal residue" evidence="5">
    <location>
        <position position="1"/>
    </location>
</feature>
<dbReference type="InterPro" id="IPR006644">
    <property type="entry name" value="Cadg"/>
</dbReference>
<keyword evidence="3" id="KW-0106">Calcium</keyword>
<dbReference type="InterPro" id="IPR001343">
    <property type="entry name" value="Hemolysn_Ca-bd"/>
</dbReference>
<evidence type="ECO:0000313" key="6">
    <source>
        <dbReference type="Proteomes" id="UP001548590"/>
    </source>
</evidence>
<comment type="subcellular location">
    <subcellularLocation>
        <location evidence="1">Secreted</location>
    </subcellularLocation>
</comment>
<evidence type="ECO:0000259" key="4">
    <source>
        <dbReference type="SMART" id="SM00736"/>
    </source>
</evidence>
<dbReference type="InterPro" id="IPR018511">
    <property type="entry name" value="Hemolysin-typ_Ca-bd_CS"/>
</dbReference>
<dbReference type="InterPro" id="IPR013783">
    <property type="entry name" value="Ig-like_fold"/>
</dbReference>
<dbReference type="PRINTS" id="PR00313">
    <property type="entry name" value="CABNDNGRPT"/>
</dbReference>
<keyword evidence="6" id="KW-1185">Reference proteome</keyword>
<keyword evidence="2" id="KW-0964">Secreted</keyword>
<dbReference type="SUPFAM" id="SSF49313">
    <property type="entry name" value="Cadherin-like"/>
    <property type="match status" value="2"/>
</dbReference>
<reference evidence="5 6" key="1">
    <citation type="submission" date="2024-07" db="EMBL/GenBank/DDBJ databases">
        <title>Uliginosibacterium paludis KCTC:42655.</title>
        <authorList>
            <person name="Kim M.K."/>
        </authorList>
    </citation>
    <scope>NUCLEOTIDE SEQUENCE [LARGE SCALE GENOMIC DNA]</scope>
    <source>
        <strain evidence="5 6">KCTC 42655</strain>
    </source>
</reference>
<dbReference type="PANTHER" id="PTHR38340">
    <property type="entry name" value="S-LAYER PROTEIN"/>
    <property type="match status" value="1"/>
</dbReference>
<dbReference type="SUPFAM" id="SSF51120">
    <property type="entry name" value="beta-Roll"/>
    <property type="match status" value="3"/>
</dbReference>
<sequence>IGGAGQDTLEGMDGNDALYGGAGNDLLVGGTGSDTYYFGRGDGQDTIIGMPFSPGERDRIQLGAGLSRGDIKLGAQGADLLLQAGEDMLTVRDYLALTLQDRPDVFFADGSVWAKLELDELARPHSPALSTPLLDITTAQDVPFSYALTGVFTDQDAADVLSYSVTLLDGAPLPGWLSFDSATLVLAGKPKNADVGELDIRVVATDKSGFSISDAFHLKVLNINDAPLVLAGIPDINAKEAAVFSYVLPADAFKDLDAGDRLTLSATLVGGLPLPSWLSFKSDTGTFIGTPPTGSAGSLELVVTATDIAGASVSDMFRLAISEAITTVAGTGVADVLTGTSGADVLYGFAGNDTLNGGDGRDVLDGGAGSDLMTGGSGDDTYVVDASGDRVIEGANGGIDLVQSSINYTLGNNLENLTLLGTSGLSGAGNGLDNRLIGNAGANQLTGGAGSDLLDGGAGRDTLVGGVGNDTYMLNRGSGLDTVAENDSTAGNADVLQTGADIAATQLWFARNGNNLEVSIIGTADKMVVSNWYSGSPYHVEQFKSGDGKVLIDSQVNALVSAMASFAPPVAGQTTLPSTYQASLNAVIAANWK</sequence>
<proteinExistence type="predicted"/>
<dbReference type="InterPro" id="IPR050557">
    <property type="entry name" value="RTX_toxin/Mannuronan_C5-epim"/>
</dbReference>
<dbReference type="Proteomes" id="UP001548590">
    <property type="component" value="Unassembled WGS sequence"/>
</dbReference>
<dbReference type="PANTHER" id="PTHR38340:SF1">
    <property type="entry name" value="S-LAYER PROTEIN"/>
    <property type="match status" value="1"/>
</dbReference>
<dbReference type="Pfam" id="PF00353">
    <property type="entry name" value="HemolysinCabind"/>
    <property type="match status" value="3"/>
</dbReference>
<dbReference type="Pfam" id="PF06594">
    <property type="entry name" value="HCBP_related"/>
    <property type="match status" value="1"/>
</dbReference>
<dbReference type="Gene3D" id="2.150.10.10">
    <property type="entry name" value="Serralysin-like metalloprotease, C-terminal"/>
    <property type="match status" value="2"/>
</dbReference>
<accession>A0ABV2CVT9</accession>
<organism evidence="5 6">
    <name type="scientific">Uliginosibacterium paludis</name>
    <dbReference type="NCBI Taxonomy" id="1615952"/>
    <lineage>
        <taxon>Bacteria</taxon>
        <taxon>Pseudomonadati</taxon>
        <taxon>Pseudomonadota</taxon>
        <taxon>Betaproteobacteria</taxon>
        <taxon>Rhodocyclales</taxon>
        <taxon>Zoogloeaceae</taxon>
        <taxon>Uliginosibacterium</taxon>
    </lineage>
</organism>
<name>A0ABV2CVT9_9RHOO</name>
<dbReference type="SMART" id="SM00736">
    <property type="entry name" value="CADG"/>
    <property type="match status" value="2"/>
</dbReference>
<dbReference type="Gene3D" id="2.60.40.10">
    <property type="entry name" value="Immunoglobulins"/>
    <property type="match status" value="2"/>
</dbReference>
<evidence type="ECO:0000313" key="5">
    <source>
        <dbReference type="EMBL" id="MET1492041.1"/>
    </source>
</evidence>